<keyword evidence="14" id="KW-1185">Reference proteome</keyword>
<organism evidence="13 14">
    <name type="scientific">Chaetoceros tenuissimus</name>
    <dbReference type="NCBI Taxonomy" id="426638"/>
    <lineage>
        <taxon>Eukaryota</taxon>
        <taxon>Sar</taxon>
        <taxon>Stramenopiles</taxon>
        <taxon>Ochrophyta</taxon>
        <taxon>Bacillariophyta</taxon>
        <taxon>Coscinodiscophyceae</taxon>
        <taxon>Chaetocerotophycidae</taxon>
        <taxon>Chaetocerotales</taxon>
        <taxon>Chaetocerotaceae</taxon>
        <taxon>Chaetoceros</taxon>
    </lineage>
</organism>
<dbReference type="InterPro" id="IPR024986">
    <property type="entry name" value="Nipped-B_C"/>
</dbReference>
<dbReference type="EMBL" id="BLLK01000023">
    <property type="protein sequence ID" value="GFH47329.1"/>
    <property type="molecule type" value="Genomic_DNA"/>
</dbReference>
<comment type="caution">
    <text evidence="13">The sequence shown here is derived from an EMBL/GenBank/DDBJ whole genome shotgun (WGS) entry which is preliminary data.</text>
</comment>
<dbReference type="Pfam" id="PF00628">
    <property type="entry name" value="PHD"/>
    <property type="match status" value="1"/>
</dbReference>
<dbReference type="Pfam" id="PF12765">
    <property type="entry name" value="Cohesin_HEAT"/>
    <property type="match status" value="1"/>
</dbReference>
<dbReference type="GO" id="GO:0140588">
    <property type="term" value="P:chromatin looping"/>
    <property type="evidence" value="ECO:0007669"/>
    <property type="project" value="InterPro"/>
</dbReference>
<dbReference type="GO" id="GO:0003682">
    <property type="term" value="F:chromatin binding"/>
    <property type="evidence" value="ECO:0007669"/>
    <property type="project" value="TreeGrafter"/>
</dbReference>
<feature type="compositionally biased region" description="Polar residues" evidence="11">
    <location>
        <begin position="23"/>
        <end position="61"/>
    </location>
</feature>
<dbReference type="InterPro" id="IPR016024">
    <property type="entry name" value="ARM-type_fold"/>
</dbReference>
<keyword evidence="8 10" id="KW-0131">Cell cycle</keyword>
<feature type="domain" description="PHD-type" evidence="12">
    <location>
        <begin position="597"/>
        <end position="645"/>
    </location>
</feature>
<feature type="region of interest" description="Disordered" evidence="11">
    <location>
        <begin position="1"/>
        <end position="74"/>
    </location>
</feature>
<dbReference type="Proteomes" id="UP001054902">
    <property type="component" value="Unassembled WGS sequence"/>
</dbReference>
<dbReference type="Gene3D" id="3.30.40.10">
    <property type="entry name" value="Zinc/RING finger domain, C3HC4 (zinc finger)"/>
    <property type="match status" value="1"/>
</dbReference>
<dbReference type="GO" id="GO:0008270">
    <property type="term" value="F:zinc ion binding"/>
    <property type="evidence" value="ECO:0007669"/>
    <property type="project" value="UniProtKB-KW"/>
</dbReference>
<dbReference type="InterPro" id="IPR001965">
    <property type="entry name" value="Znf_PHD"/>
</dbReference>
<dbReference type="InterPro" id="IPR013083">
    <property type="entry name" value="Znf_RING/FYVE/PHD"/>
</dbReference>
<dbReference type="GO" id="GO:0010468">
    <property type="term" value="P:regulation of gene expression"/>
    <property type="evidence" value="ECO:0007669"/>
    <property type="project" value="InterPro"/>
</dbReference>
<dbReference type="GO" id="GO:0061775">
    <property type="term" value="F:cohesin loader activity"/>
    <property type="evidence" value="ECO:0007669"/>
    <property type="project" value="InterPro"/>
</dbReference>
<keyword evidence="5 9" id="KW-0863">Zinc-finger</keyword>
<evidence type="ECO:0000256" key="8">
    <source>
        <dbReference type="ARBA" id="ARBA00023306"/>
    </source>
</evidence>
<dbReference type="SUPFAM" id="SSF57903">
    <property type="entry name" value="FYVE/PHD zinc finger"/>
    <property type="match status" value="1"/>
</dbReference>
<dbReference type="Gene3D" id="1.25.10.10">
    <property type="entry name" value="Leucine-rich Repeat Variant"/>
    <property type="match status" value="2"/>
</dbReference>
<dbReference type="InterPro" id="IPR019787">
    <property type="entry name" value="Znf_PHD-finger"/>
</dbReference>
<dbReference type="InterPro" id="IPR011989">
    <property type="entry name" value="ARM-like"/>
</dbReference>
<dbReference type="GO" id="GO:1990414">
    <property type="term" value="P:replication-born double-strand break repair via sister chromatid exchange"/>
    <property type="evidence" value="ECO:0007669"/>
    <property type="project" value="TreeGrafter"/>
</dbReference>
<evidence type="ECO:0000256" key="4">
    <source>
        <dbReference type="ARBA" id="ARBA00022737"/>
    </source>
</evidence>
<comment type="subcellular location">
    <subcellularLocation>
        <location evidence="1 10">Nucleus</location>
    </subcellularLocation>
</comment>
<reference evidence="13 14" key="1">
    <citation type="journal article" date="2021" name="Sci. Rep.">
        <title>The genome of the diatom Chaetoceros tenuissimus carries an ancient integrated fragment of an extant virus.</title>
        <authorList>
            <person name="Hongo Y."/>
            <person name="Kimura K."/>
            <person name="Takaki Y."/>
            <person name="Yoshida Y."/>
            <person name="Baba S."/>
            <person name="Kobayashi G."/>
            <person name="Nagasaki K."/>
            <person name="Hano T."/>
            <person name="Tomaru Y."/>
        </authorList>
    </citation>
    <scope>NUCLEOTIDE SEQUENCE [LARGE SCALE GENOMIC DNA]</scope>
    <source>
        <strain evidence="13 14">NIES-3715</strain>
    </source>
</reference>
<protein>
    <recommendedName>
        <fullName evidence="10">Sister chromatid cohesion protein</fullName>
    </recommendedName>
</protein>
<evidence type="ECO:0000313" key="14">
    <source>
        <dbReference type="Proteomes" id="UP001054902"/>
    </source>
</evidence>
<dbReference type="PROSITE" id="PS50016">
    <property type="entry name" value="ZF_PHD_2"/>
    <property type="match status" value="1"/>
</dbReference>
<dbReference type="InterPro" id="IPR019786">
    <property type="entry name" value="Zinc_finger_PHD-type_CS"/>
</dbReference>
<evidence type="ECO:0000256" key="5">
    <source>
        <dbReference type="ARBA" id="ARBA00022771"/>
    </source>
</evidence>
<name>A0AAD3H2C6_9STRA</name>
<evidence type="ECO:0000256" key="9">
    <source>
        <dbReference type="PROSITE-ProRule" id="PRU00146"/>
    </source>
</evidence>
<dbReference type="SUPFAM" id="SSF48371">
    <property type="entry name" value="ARM repeat"/>
    <property type="match status" value="2"/>
</dbReference>
<dbReference type="GO" id="GO:0034087">
    <property type="term" value="P:establishment of mitotic sister chromatid cohesion"/>
    <property type="evidence" value="ECO:0007669"/>
    <property type="project" value="TreeGrafter"/>
</dbReference>
<accession>A0AAD3H2C6</accession>
<dbReference type="SMART" id="SM00249">
    <property type="entry name" value="PHD"/>
    <property type="match status" value="1"/>
</dbReference>
<proteinExistence type="inferred from homology"/>
<evidence type="ECO:0000256" key="6">
    <source>
        <dbReference type="ARBA" id="ARBA00022833"/>
    </source>
</evidence>
<evidence type="ECO:0000256" key="10">
    <source>
        <dbReference type="RuleBase" id="RU364107"/>
    </source>
</evidence>
<dbReference type="GO" id="GO:0071169">
    <property type="term" value="P:establishment of protein localization to chromatin"/>
    <property type="evidence" value="ECO:0007669"/>
    <property type="project" value="TreeGrafter"/>
</dbReference>
<feature type="region of interest" description="Disordered" evidence="11">
    <location>
        <begin position="1284"/>
        <end position="1306"/>
    </location>
</feature>
<evidence type="ECO:0000256" key="2">
    <source>
        <dbReference type="ARBA" id="ARBA00009252"/>
    </source>
</evidence>
<dbReference type="PROSITE" id="PS01359">
    <property type="entry name" value="ZF_PHD_1"/>
    <property type="match status" value="1"/>
</dbReference>
<evidence type="ECO:0000256" key="11">
    <source>
        <dbReference type="SAM" id="MobiDB-lite"/>
    </source>
</evidence>
<sequence length="1647" mass="182507">MSSLENLPYQFSPEKSRKRKASESFQSFADEPNQTAQESNSFPATNNPPTTMTSSAKSSYWSPMRLDPPRPIPHRDLITEYKEKVTRILEDVDQREMSAANTSGLTTQELHELSLVASASMDALPNSVEENQATLEFTWTAVDVDDLMRLCESLEQLVNDSVSINVLKDARAAFEEGDLQWADSSDLKDQVTSLEQGIQAANILLSIMVTKGIDRKVVSQDSVQNMIDLMRNHLGQNVMPALSSTGHLPTYATSSVSPASPLKKKQKVTKASKEEKATQQALKKFLKKVYKPIAGTTGLLTILMERLKALVETISIDDQPLLSISSACLSSLTIDPSSVAGMQSNITLTVALQKSCVLLVTAIFQHNPSKRTVMVEDLMPLFLQLPTSKKSMRTFTVRGNGVKFGNKAMSDESTATVAKGENQATIQVMTALILYMIQSCVIMPRSEQDEEGNISKCTGLEICQMVCKTVVEKLVVRCAKKGDEGGASEFRPVLSNLVEDLLLVQLLPEFPAAEMLLIEICSNLYMVLYRNSAFVRKEQSLSSETTFLTTAMDTIGTICSDIASKFSWAKDYSLSFPSAVDLEDLNPEADPNSEGETNACFCGRNVGDSFGLDCDRCHRWFHGSCVGISNDANVQNFICDECTDQAMVLDQIKYWSQSDRSIDVDIGKLSKADQAQIMQILLLKFLSQKNRESVISSTSQFHIAQFISEIDNSNGEDTGILSLDKMKDALLGSWRTSITDRQTFAGQQTEYLTEEGNAKLMLTLFTSTSKLATRVYKKLLELILSLMQSENSGALRKLAVKSLSHIVQEDPSLMTRKNYQDAVETRFNDEAISVREAAVNLVGTFVLQAPESAKMFHLPLLVRLNDAGVSVRKRVIKIFRDLISANPAYPDRAVVFIKLLERASNRKEDDGVRDLILETFRNLWFEAASSSHKSKSAAFDTAEQMVEVVKSSGMLPFGTPKSLVTLIQEMIMGQGSSEEEKKKVQRMKESDAALSYCREIVASLIEMLVRCDEERGTLSQSEAGTKLVSIMSTLAVFAEASPSLLKTYRENLCPYLKADNGVSRKAEASVVFYTCKIISSICPSFSERDLQLIGKELPKDLKSIAFTFNDVPANAAMECFAKLATHEDGSESNGLLSALMKVARQFYKKLVGKEGSTRLSEVDTSHVYRSLSTLGQICLFHKGDNNEEFEQVAPSELTWDCLATSCFVLFEKYLAKPNIEIKCRALKAMSGVFTAHPRIFLTFHQEGTLSEILSDESDDLLQIAALKCLKEILEHEEIRVESGEAKRQMEANKGMTKSKKISGDQDGDASLLGMCVLEHVHRVYEMTTSLNPKIRLGSVLLLETVRRQGLSNPMTLIPVIIALLGDSTANETRFAAKRILAEETEKNPKHVKQLFSEGIIQCYDLQKKLFKDNTQNISALFKSMASNNTDQIDCIVGQLFSDTIANGRAQVKKVVDSLITKVRRGRKTSSQDRILMSSFIAEIIAFLPYNHLQDVLHAVSTIHRHVGFDGNELGAKIHAFLQPYGVVNEDFDFGEIDALERAALQPNSSAAKAIKRIDKQKFADLCSEASSIVLLLRVSSFLRDSYASLTDKRLNDYFPGEKEKIADRGVTRISKSAFNSSIPNSGSINDCISQYAAFRQALRNFDG</sequence>
<evidence type="ECO:0000256" key="1">
    <source>
        <dbReference type="ARBA" id="ARBA00004123"/>
    </source>
</evidence>
<evidence type="ECO:0000256" key="7">
    <source>
        <dbReference type="ARBA" id="ARBA00023242"/>
    </source>
</evidence>
<keyword evidence="7 10" id="KW-0539">Nucleus</keyword>
<gene>
    <name evidence="13" type="ORF">CTEN210_03804</name>
</gene>
<comment type="similarity">
    <text evidence="2 10">Belongs to the SCC2/Nipped-B family.</text>
</comment>
<keyword evidence="6" id="KW-0862">Zinc</keyword>
<evidence type="ECO:0000313" key="13">
    <source>
        <dbReference type="EMBL" id="GFH47329.1"/>
    </source>
</evidence>
<keyword evidence="3" id="KW-0479">Metal-binding</keyword>
<dbReference type="Pfam" id="PF12830">
    <property type="entry name" value="Nipped-B_C"/>
    <property type="match status" value="1"/>
</dbReference>
<dbReference type="PANTHER" id="PTHR21704:SF18">
    <property type="entry name" value="NIPPED-B-LIKE PROTEIN"/>
    <property type="match status" value="1"/>
</dbReference>
<dbReference type="GO" id="GO:0090694">
    <property type="term" value="C:Scc2-Scc4 cohesin loading complex"/>
    <property type="evidence" value="ECO:0007669"/>
    <property type="project" value="TreeGrafter"/>
</dbReference>
<evidence type="ECO:0000256" key="3">
    <source>
        <dbReference type="ARBA" id="ARBA00022723"/>
    </source>
</evidence>
<dbReference type="PANTHER" id="PTHR21704">
    <property type="entry name" value="NIPPED-B-LIKE PROTEIN DELANGIN SCC2-RELATED"/>
    <property type="match status" value="1"/>
</dbReference>
<evidence type="ECO:0000259" key="12">
    <source>
        <dbReference type="PROSITE" id="PS50016"/>
    </source>
</evidence>
<dbReference type="InterPro" id="IPR026003">
    <property type="entry name" value="Cohesin_HEAT"/>
</dbReference>
<dbReference type="InterPro" id="IPR033031">
    <property type="entry name" value="Scc2/Nipped-B"/>
</dbReference>
<dbReference type="InterPro" id="IPR011011">
    <property type="entry name" value="Znf_FYVE_PHD"/>
</dbReference>
<keyword evidence="4 10" id="KW-0677">Repeat</keyword>